<dbReference type="Proteomes" id="UP001149009">
    <property type="component" value="Unassembled WGS sequence"/>
</dbReference>
<dbReference type="InterPro" id="IPR029026">
    <property type="entry name" value="tRNA_m1G_MTases_N"/>
</dbReference>
<dbReference type="PANTHER" id="PTHR33603:SF1">
    <property type="entry name" value="RIBOSOMAL RNA LARGE SUBUNIT METHYLTRANSFERASE H"/>
    <property type="match status" value="1"/>
</dbReference>
<feature type="binding site" evidence="5">
    <location>
        <position position="107"/>
    </location>
    <ligand>
        <name>S-adenosyl-L-methionine</name>
        <dbReference type="ChEBI" id="CHEBI:59789"/>
    </ligand>
</feature>
<evidence type="ECO:0000256" key="1">
    <source>
        <dbReference type="ARBA" id="ARBA00022603"/>
    </source>
</evidence>
<keyword evidence="7" id="KW-1185">Reference proteome</keyword>
<evidence type="ECO:0000256" key="3">
    <source>
        <dbReference type="ARBA" id="ARBA00022691"/>
    </source>
</evidence>
<dbReference type="CDD" id="cd18081">
    <property type="entry name" value="RlmH-like"/>
    <property type="match status" value="1"/>
</dbReference>
<dbReference type="HAMAP" id="MF_00658">
    <property type="entry name" value="23SrRNA_methyltr_H"/>
    <property type="match status" value="1"/>
</dbReference>
<sequence length="159" mass="17613">MRITVHVVGRMKAGPEKELAERYFERLARSGGAVGLEFAGVREILESRARTADARRREEAQKLQDAAQDALLVLLDERGKNLPSQELASSLAGFRDSGTRHLVFAIGGPDGHDEMLKRAAGLSLSFGAQTWPHQLVRVMLAEQLYRAVTILSGHPYHRE</sequence>
<proteinExistence type="inferred from homology"/>
<comment type="subunit">
    <text evidence="5">Homodimer.</text>
</comment>
<accession>A0A9X2XAT5</accession>
<comment type="similarity">
    <text evidence="4 5">Belongs to the RNA methyltransferase RlmH family.</text>
</comment>
<comment type="catalytic activity">
    <reaction evidence="5">
        <text>pseudouridine(1915) in 23S rRNA + S-adenosyl-L-methionine = N(3)-methylpseudouridine(1915) in 23S rRNA + S-adenosyl-L-homocysteine + H(+)</text>
        <dbReference type="Rhea" id="RHEA:42752"/>
        <dbReference type="Rhea" id="RHEA-COMP:10221"/>
        <dbReference type="Rhea" id="RHEA-COMP:10222"/>
        <dbReference type="ChEBI" id="CHEBI:15378"/>
        <dbReference type="ChEBI" id="CHEBI:57856"/>
        <dbReference type="ChEBI" id="CHEBI:59789"/>
        <dbReference type="ChEBI" id="CHEBI:65314"/>
        <dbReference type="ChEBI" id="CHEBI:74486"/>
        <dbReference type="EC" id="2.1.1.177"/>
    </reaction>
</comment>
<evidence type="ECO:0000313" key="6">
    <source>
        <dbReference type="EMBL" id="MCT8991908.1"/>
    </source>
</evidence>
<evidence type="ECO:0000313" key="7">
    <source>
        <dbReference type="Proteomes" id="UP001149009"/>
    </source>
</evidence>
<dbReference type="EC" id="2.1.1.177" evidence="5"/>
<gene>
    <name evidence="5 6" type="primary">rlmH</name>
    <name evidence="6" type="ORF">NYR54_16705</name>
</gene>
<dbReference type="InterPro" id="IPR003742">
    <property type="entry name" value="RlmH-like"/>
</dbReference>
<dbReference type="GO" id="GO:0070038">
    <property type="term" value="F:rRNA (pseudouridine-N3-)-methyltransferase activity"/>
    <property type="evidence" value="ECO:0007669"/>
    <property type="project" value="UniProtKB-UniRule"/>
</dbReference>
<keyword evidence="1 5" id="KW-0489">Methyltransferase</keyword>
<organism evidence="6 7">
    <name type="scientific">Chelativorans petroleitrophicus</name>
    <dbReference type="NCBI Taxonomy" id="2975484"/>
    <lineage>
        <taxon>Bacteria</taxon>
        <taxon>Pseudomonadati</taxon>
        <taxon>Pseudomonadota</taxon>
        <taxon>Alphaproteobacteria</taxon>
        <taxon>Hyphomicrobiales</taxon>
        <taxon>Phyllobacteriaceae</taxon>
        <taxon>Chelativorans</taxon>
    </lineage>
</organism>
<dbReference type="EMBL" id="JAODNV010000020">
    <property type="protein sequence ID" value="MCT8991908.1"/>
    <property type="molecule type" value="Genomic_DNA"/>
</dbReference>
<keyword evidence="5" id="KW-0698">rRNA processing</keyword>
<comment type="caution">
    <text evidence="6">The sequence shown here is derived from an EMBL/GenBank/DDBJ whole genome shotgun (WGS) entry which is preliminary data.</text>
</comment>
<dbReference type="PANTHER" id="PTHR33603">
    <property type="entry name" value="METHYLTRANSFERASE"/>
    <property type="match status" value="1"/>
</dbReference>
<dbReference type="Gene3D" id="3.40.1280.10">
    <property type="match status" value="1"/>
</dbReference>
<name>A0A9X2XAT5_9HYPH</name>
<dbReference type="Pfam" id="PF02590">
    <property type="entry name" value="SPOUT_MTase"/>
    <property type="match status" value="1"/>
</dbReference>
<comment type="function">
    <text evidence="5">Specifically methylates the pseudouridine at position 1915 (m3Psi1915) in 23S rRNA.</text>
</comment>
<dbReference type="RefSeq" id="WP_261516868.1">
    <property type="nucleotide sequence ID" value="NZ_JAODNV010000020.1"/>
</dbReference>
<evidence type="ECO:0000256" key="4">
    <source>
        <dbReference type="ARBA" id="ARBA00038303"/>
    </source>
</evidence>
<comment type="subcellular location">
    <subcellularLocation>
        <location evidence="5">Cytoplasm</location>
    </subcellularLocation>
</comment>
<evidence type="ECO:0000256" key="2">
    <source>
        <dbReference type="ARBA" id="ARBA00022679"/>
    </source>
</evidence>
<feature type="binding site" evidence="5">
    <location>
        <position position="75"/>
    </location>
    <ligand>
        <name>S-adenosyl-L-methionine</name>
        <dbReference type="ChEBI" id="CHEBI:59789"/>
    </ligand>
</feature>
<dbReference type="PIRSF" id="PIRSF004505">
    <property type="entry name" value="MT_bac"/>
    <property type="match status" value="1"/>
</dbReference>
<keyword evidence="3 5" id="KW-0949">S-adenosyl-L-methionine</keyword>
<dbReference type="AlphaFoldDB" id="A0A9X2XAT5"/>
<reference evidence="6" key="1">
    <citation type="submission" date="2022-08" db="EMBL/GenBank/DDBJ databases">
        <title>Chelativorans sichuanense sp. nov., a paraffin oil-degrading bacterium isolated from a mixture of oil-based drill cuttings and paddy soil.</title>
        <authorList>
            <person name="Yu J."/>
            <person name="Liu H."/>
            <person name="Chen Q."/>
        </authorList>
    </citation>
    <scope>NUCLEOTIDE SEQUENCE</scope>
    <source>
        <strain evidence="6">SCAU 2101</strain>
    </source>
</reference>
<dbReference type="SUPFAM" id="SSF75217">
    <property type="entry name" value="alpha/beta knot"/>
    <property type="match status" value="1"/>
</dbReference>
<dbReference type="NCBIfam" id="NF000989">
    <property type="entry name" value="PRK00103.2-3"/>
    <property type="match status" value="1"/>
</dbReference>
<comment type="caution">
    <text evidence="5">Lacks conserved residue(s) required for the propagation of feature annotation.</text>
</comment>
<dbReference type="GO" id="GO:0005737">
    <property type="term" value="C:cytoplasm"/>
    <property type="evidence" value="ECO:0007669"/>
    <property type="project" value="UniProtKB-SubCell"/>
</dbReference>
<keyword evidence="2 5" id="KW-0808">Transferase</keyword>
<keyword evidence="5" id="KW-0963">Cytoplasm</keyword>
<protein>
    <recommendedName>
        <fullName evidence="5">Ribosomal RNA large subunit methyltransferase H</fullName>
        <ecNumber evidence="5">2.1.1.177</ecNumber>
    </recommendedName>
    <alternativeName>
        <fullName evidence="5">23S rRNA (pseudouridine1915-N3)-methyltransferase</fullName>
    </alternativeName>
    <alternativeName>
        <fullName evidence="5">23S rRNA m3Psi1915 methyltransferase</fullName>
    </alternativeName>
    <alternativeName>
        <fullName evidence="5">rRNA (pseudouridine-N3-)-methyltransferase RlmH</fullName>
    </alternativeName>
</protein>
<evidence type="ECO:0000256" key="5">
    <source>
        <dbReference type="HAMAP-Rule" id="MF_00658"/>
    </source>
</evidence>
<dbReference type="InterPro" id="IPR029028">
    <property type="entry name" value="Alpha/beta_knot_MTases"/>
</dbReference>